<proteinExistence type="predicted"/>
<accession>A0A2H3C318</accession>
<keyword evidence="1" id="KW-0472">Membrane</keyword>
<organism evidence="3 4">
    <name type="scientific">Armillaria solidipes</name>
    <dbReference type="NCBI Taxonomy" id="1076256"/>
    <lineage>
        <taxon>Eukaryota</taxon>
        <taxon>Fungi</taxon>
        <taxon>Dikarya</taxon>
        <taxon>Basidiomycota</taxon>
        <taxon>Agaricomycotina</taxon>
        <taxon>Agaricomycetes</taxon>
        <taxon>Agaricomycetidae</taxon>
        <taxon>Agaricales</taxon>
        <taxon>Marasmiineae</taxon>
        <taxon>Physalacriaceae</taxon>
        <taxon>Armillaria</taxon>
    </lineage>
</organism>
<evidence type="ECO:0000256" key="2">
    <source>
        <dbReference type="SAM" id="SignalP"/>
    </source>
</evidence>
<feature type="signal peptide" evidence="2">
    <location>
        <begin position="1"/>
        <end position="17"/>
    </location>
</feature>
<feature type="transmembrane region" description="Helical" evidence="1">
    <location>
        <begin position="112"/>
        <end position="137"/>
    </location>
</feature>
<dbReference type="AlphaFoldDB" id="A0A2H3C318"/>
<evidence type="ECO:0000256" key="1">
    <source>
        <dbReference type="SAM" id="Phobius"/>
    </source>
</evidence>
<dbReference type="EMBL" id="KZ293416">
    <property type="protein sequence ID" value="PBK76280.1"/>
    <property type="molecule type" value="Genomic_DNA"/>
</dbReference>
<feature type="transmembrane region" description="Helical" evidence="1">
    <location>
        <begin position="79"/>
        <end position="100"/>
    </location>
</feature>
<evidence type="ECO:0000313" key="3">
    <source>
        <dbReference type="EMBL" id="PBK76280.1"/>
    </source>
</evidence>
<evidence type="ECO:0008006" key="5">
    <source>
        <dbReference type="Google" id="ProtNLM"/>
    </source>
</evidence>
<dbReference type="STRING" id="1076256.A0A2H3C318"/>
<feature type="chain" id="PRO_5013709078" description="Fungal pheromone STE3G-protein-coupled receptor" evidence="2">
    <location>
        <begin position="18"/>
        <end position="203"/>
    </location>
</feature>
<keyword evidence="4" id="KW-1185">Reference proteome</keyword>
<sequence>MVAVIVLLHILTSINFAFQWSYMRSTLVDNAQDLWTKSVKIFEAGDTSFLETGITSAICTILADSTMIWRCWMVWGRRWWITLLPALCLVSATVFKIIYIHRQLADGTIDDLLTPVLYASFSLATTLWCTLLIIYRVWTVGRTNERGLGAYRHVVEVLIESSALYSASLILFVAFFAHNDWAANYLDPITGIAIREYPFCLLI</sequence>
<evidence type="ECO:0000313" key="4">
    <source>
        <dbReference type="Proteomes" id="UP000218334"/>
    </source>
</evidence>
<dbReference type="Proteomes" id="UP000218334">
    <property type="component" value="Unassembled WGS sequence"/>
</dbReference>
<keyword evidence="1" id="KW-1133">Transmembrane helix</keyword>
<gene>
    <name evidence="3" type="ORF">ARMSODRAFT_220602</name>
</gene>
<keyword evidence="1" id="KW-0812">Transmembrane</keyword>
<name>A0A2H3C318_9AGAR</name>
<keyword evidence="2" id="KW-0732">Signal</keyword>
<reference evidence="4" key="1">
    <citation type="journal article" date="2017" name="Nat. Ecol. Evol.">
        <title>Genome expansion and lineage-specific genetic innovations in the forest pathogenic fungi Armillaria.</title>
        <authorList>
            <person name="Sipos G."/>
            <person name="Prasanna A.N."/>
            <person name="Walter M.C."/>
            <person name="O'Connor E."/>
            <person name="Balint B."/>
            <person name="Krizsan K."/>
            <person name="Kiss B."/>
            <person name="Hess J."/>
            <person name="Varga T."/>
            <person name="Slot J."/>
            <person name="Riley R."/>
            <person name="Boka B."/>
            <person name="Rigling D."/>
            <person name="Barry K."/>
            <person name="Lee J."/>
            <person name="Mihaltcheva S."/>
            <person name="LaButti K."/>
            <person name="Lipzen A."/>
            <person name="Waldron R."/>
            <person name="Moloney N.M."/>
            <person name="Sperisen C."/>
            <person name="Kredics L."/>
            <person name="Vagvoelgyi C."/>
            <person name="Patrignani A."/>
            <person name="Fitzpatrick D."/>
            <person name="Nagy I."/>
            <person name="Doyle S."/>
            <person name="Anderson J.B."/>
            <person name="Grigoriev I.V."/>
            <person name="Gueldener U."/>
            <person name="Muensterkoetter M."/>
            <person name="Nagy L.G."/>
        </authorList>
    </citation>
    <scope>NUCLEOTIDE SEQUENCE [LARGE SCALE GENOMIC DNA]</scope>
    <source>
        <strain evidence="4">28-4</strain>
    </source>
</reference>
<feature type="transmembrane region" description="Helical" evidence="1">
    <location>
        <begin position="157"/>
        <end position="177"/>
    </location>
</feature>
<protein>
    <recommendedName>
        <fullName evidence="5">Fungal pheromone STE3G-protein-coupled receptor</fullName>
    </recommendedName>
</protein>